<dbReference type="Proteomes" id="UP001224359">
    <property type="component" value="Unassembled WGS sequence"/>
</dbReference>
<organism evidence="1 2">
    <name type="scientific">Alkalibacillus salilacus</name>
    <dbReference type="NCBI Taxonomy" id="284582"/>
    <lineage>
        <taxon>Bacteria</taxon>
        <taxon>Bacillati</taxon>
        <taxon>Bacillota</taxon>
        <taxon>Bacilli</taxon>
        <taxon>Bacillales</taxon>
        <taxon>Bacillaceae</taxon>
        <taxon>Alkalibacillus</taxon>
    </lineage>
</organism>
<accession>A0ABT9VFW5</accession>
<gene>
    <name evidence="1" type="ORF">J2S77_001676</name>
</gene>
<evidence type="ECO:0000313" key="2">
    <source>
        <dbReference type="Proteomes" id="UP001224359"/>
    </source>
</evidence>
<reference evidence="1 2" key="1">
    <citation type="submission" date="2023-07" db="EMBL/GenBank/DDBJ databases">
        <title>Genomic Encyclopedia of Type Strains, Phase IV (KMG-IV): sequencing the most valuable type-strain genomes for metagenomic binning, comparative biology and taxonomic classification.</title>
        <authorList>
            <person name="Goeker M."/>
        </authorList>
    </citation>
    <scope>NUCLEOTIDE SEQUENCE [LARGE SCALE GENOMIC DNA]</scope>
    <source>
        <strain evidence="1 2">DSM 16460</strain>
    </source>
</reference>
<dbReference type="EMBL" id="JAUSTQ010000006">
    <property type="protein sequence ID" value="MDQ0159690.1"/>
    <property type="molecule type" value="Genomic_DNA"/>
</dbReference>
<protein>
    <recommendedName>
        <fullName evidence="3">AhpC/TSA family protein</fullName>
    </recommendedName>
</protein>
<name>A0ABT9VFW5_9BACI</name>
<sequence length="33" mass="3590">MNATLEQPSGESVELDGLIQNQKSIVILVRHLG</sequence>
<evidence type="ECO:0008006" key="3">
    <source>
        <dbReference type="Google" id="ProtNLM"/>
    </source>
</evidence>
<keyword evidence="2" id="KW-1185">Reference proteome</keyword>
<proteinExistence type="predicted"/>
<evidence type="ECO:0000313" key="1">
    <source>
        <dbReference type="EMBL" id="MDQ0159690.1"/>
    </source>
</evidence>
<comment type="caution">
    <text evidence="1">The sequence shown here is derived from an EMBL/GenBank/DDBJ whole genome shotgun (WGS) entry which is preliminary data.</text>
</comment>